<name>A0A9J5WE67_SOLCO</name>
<dbReference type="AlphaFoldDB" id="A0A9J5WE67"/>
<protein>
    <submittedName>
        <fullName evidence="2">Uncharacterized protein</fullName>
    </submittedName>
</protein>
<reference evidence="2 3" key="1">
    <citation type="submission" date="2020-09" db="EMBL/GenBank/DDBJ databases">
        <title>De no assembly of potato wild relative species, Solanum commersonii.</title>
        <authorList>
            <person name="Cho K."/>
        </authorList>
    </citation>
    <scope>NUCLEOTIDE SEQUENCE [LARGE SCALE GENOMIC DNA]</scope>
    <source>
        <strain evidence="2">LZ3.2</strain>
        <tissue evidence="2">Leaf</tissue>
    </source>
</reference>
<sequence>MCTSTNSTGTYYYLQPTQLPDNSVQAKPMERNHLMTSSHEVSGSKTPDDGGQSYLVPMLVESSKYLLELVEVRAILSKYNIMKIRAVSVAVRRSLRGSHVS</sequence>
<proteinExistence type="predicted"/>
<evidence type="ECO:0000313" key="3">
    <source>
        <dbReference type="Proteomes" id="UP000824120"/>
    </source>
</evidence>
<evidence type="ECO:0000313" key="2">
    <source>
        <dbReference type="EMBL" id="KAG5573906.1"/>
    </source>
</evidence>
<feature type="region of interest" description="Disordered" evidence="1">
    <location>
        <begin position="27"/>
        <end position="49"/>
    </location>
</feature>
<feature type="compositionally biased region" description="Polar residues" evidence="1">
    <location>
        <begin position="34"/>
        <end position="45"/>
    </location>
</feature>
<dbReference type="Proteomes" id="UP000824120">
    <property type="component" value="Chromosome 12"/>
</dbReference>
<keyword evidence="3" id="KW-1185">Reference proteome</keyword>
<evidence type="ECO:0000256" key="1">
    <source>
        <dbReference type="SAM" id="MobiDB-lite"/>
    </source>
</evidence>
<comment type="caution">
    <text evidence="2">The sequence shown here is derived from an EMBL/GenBank/DDBJ whole genome shotgun (WGS) entry which is preliminary data.</text>
</comment>
<accession>A0A9J5WE67</accession>
<dbReference type="EMBL" id="JACXVP010000012">
    <property type="protein sequence ID" value="KAG5573906.1"/>
    <property type="molecule type" value="Genomic_DNA"/>
</dbReference>
<organism evidence="2 3">
    <name type="scientific">Solanum commersonii</name>
    <name type="common">Commerson's wild potato</name>
    <name type="synonym">Commerson's nightshade</name>
    <dbReference type="NCBI Taxonomy" id="4109"/>
    <lineage>
        <taxon>Eukaryota</taxon>
        <taxon>Viridiplantae</taxon>
        <taxon>Streptophyta</taxon>
        <taxon>Embryophyta</taxon>
        <taxon>Tracheophyta</taxon>
        <taxon>Spermatophyta</taxon>
        <taxon>Magnoliopsida</taxon>
        <taxon>eudicotyledons</taxon>
        <taxon>Gunneridae</taxon>
        <taxon>Pentapetalae</taxon>
        <taxon>asterids</taxon>
        <taxon>lamiids</taxon>
        <taxon>Solanales</taxon>
        <taxon>Solanaceae</taxon>
        <taxon>Solanoideae</taxon>
        <taxon>Solaneae</taxon>
        <taxon>Solanum</taxon>
    </lineage>
</organism>
<gene>
    <name evidence="2" type="ORF">H5410_063672</name>
</gene>